<feature type="transmembrane region" description="Helical" evidence="1">
    <location>
        <begin position="6"/>
        <end position="23"/>
    </location>
</feature>
<organism evidence="2 3">
    <name type="scientific">Micromonospora narathiwatensis</name>
    <dbReference type="NCBI Taxonomy" id="299146"/>
    <lineage>
        <taxon>Bacteria</taxon>
        <taxon>Bacillati</taxon>
        <taxon>Actinomycetota</taxon>
        <taxon>Actinomycetes</taxon>
        <taxon>Micromonosporales</taxon>
        <taxon>Micromonosporaceae</taxon>
        <taxon>Micromonospora</taxon>
    </lineage>
</organism>
<keyword evidence="1" id="KW-1133">Transmembrane helix</keyword>
<sequence>MAGDIVQILSLVAVVVTLYFAAAQTRKLEKQVNIANLFSRYEVLNHASERYDSALALIFQRPELRPYLFERRPLDLSGEELARALTIADLMAGAVDYAVRVGSRFPDDARSDWTKVAEVMAKQPLFQRIVNEQPHHFPDLGRFFAAATAPSSTT</sequence>
<dbReference type="AlphaFoldDB" id="A0A1A8ZJL7"/>
<keyword evidence="3" id="KW-1185">Reference proteome</keyword>
<protein>
    <recommendedName>
        <fullName evidence="4">LemA protein</fullName>
    </recommendedName>
</protein>
<reference evidence="2 3" key="1">
    <citation type="submission" date="2016-06" db="EMBL/GenBank/DDBJ databases">
        <authorList>
            <person name="Kjaerup R.B."/>
            <person name="Dalgaard T.S."/>
            <person name="Juul-Madsen H.R."/>
        </authorList>
    </citation>
    <scope>NUCLEOTIDE SEQUENCE [LARGE SCALE GENOMIC DNA]</scope>
    <source>
        <strain evidence="2 3">DSM 45248</strain>
    </source>
</reference>
<dbReference type="EMBL" id="LT594324">
    <property type="protein sequence ID" value="SBT44249.1"/>
    <property type="molecule type" value="Genomic_DNA"/>
</dbReference>
<name>A0A1A8ZJL7_9ACTN</name>
<evidence type="ECO:0008006" key="4">
    <source>
        <dbReference type="Google" id="ProtNLM"/>
    </source>
</evidence>
<keyword evidence="1" id="KW-0812">Transmembrane</keyword>
<evidence type="ECO:0000256" key="1">
    <source>
        <dbReference type="SAM" id="Phobius"/>
    </source>
</evidence>
<evidence type="ECO:0000313" key="2">
    <source>
        <dbReference type="EMBL" id="SBT44249.1"/>
    </source>
</evidence>
<gene>
    <name evidence="2" type="ORF">GA0070621_2015</name>
</gene>
<proteinExistence type="predicted"/>
<dbReference type="PATRIC" id="fig|299146.4.peg.2077"/>
<dbReference type="RefSeq" id="WP_091193736.1">
    <property type="nucleotide sequence ID" value="NZ_LT594324.1"/>
</dbReference>
<accession>A0A1A8ZJL7</accession>
<evidence type="ECO:0000313" key="3">
    <source>
        <dbReference type="Proteomes" id="UP000198765"/>
    </source>
</evidence>
<keyword evidence="1" id="KW-0472">Membrane</keyword>
<dbReference type="Proteomes" id="UP000198765">
    <property type="component" value="Chromosome I"/>
</dbReference>
<dbReference type="OrthoDB" id="3542357at2"/>